<evidence type="ECO:0000256" key="3">
    <source>
        <dbReference type="SAM" id="SignalP"/>
    </source>
</evidence>
<dbReference type="InterPro" id="IPR050583">
    <property type="entry name" value="Mycobacterial_A85_antigen"/>
</dbReference>
<comment type="caution">
    <text evidence="4">The sequence shown here is derived from an EMBL/GenBank/DDBJ whole genome shotgun (WGS) entry which is preliminary data.</text>
</comment>
<gene>
    <name evidence="4" type="ORF">RUMCAL_03039</name>
</gene>
<sequence>MKRNFPIMKRIAVVLLSFVMLVSSTACKSNTSTTGNHESAAENLQDSEKIQLTNQMTPTELKSVSKHELTLLDDASEAQTESAVTSEHKVCVEYYAADELRETLENNRSNMTEEECQKLEQLINGSEQLPLKYILVDDVLLLYPVPNSDPNYDGGTIDFALSNDGAQENKSFANFEEYLDWIREDEKQYDYSDAEIENDILRMRIANEALQTGEYEVLPAGSIDATDQSLYASNQNADYRNVWEYDRDAVEKIKDSIDEINIYDEELDVDFLVHVTLPPDYDNSKTYPVFFLTDGVWRFGNCTELRSVMENGEAAPVILVSLGYDYNIDGTDNDNRITYFIQKGSMLLDFITDNLMPYLGENYSIDYTNSTLYGHSNGGVFTHEALFQSDLYENQPFGNYIIGSPAFWNLYHEELGVDPEDYSNDYGYFDRNDTLDKKVFLCGGTLEDSDYSEYYNGHDTTLEGLEKLNQRLESHNANVTYQLYHTHHYQYIPEMLTAYLKQTYPVT</sequence>
<feature type="coiled-coil region" evidence="1">
    <location>
        <begin position="97"/>
        <end position="129"/>
    </location>
</feature>
<dbReference type="PANTHER" id="PTHR48098:SF6">
    <property type="entry name" value="FERRI-BACILLIBACTIN ESTERASE BESA"/>
    <property type="match status" value="1"/>
</dbReference>
<evidence type="ECO:0000256" key="1">
    <source>
        <dbReference type="SAM" id="Coils"/>
    </source>
</evidence>
<dbReference type="HOGENOM" id="CLU_537335_0_0_9"/>
<keyword evidence="1" id="KW-0175">Coiled coil</keyword>
<feature type="signal peptide" evidence="3">
    <location>
        <begin position="1"/>
        <end position="28"/>
    </location>
</feature>
<keyword evidence="5" id="KW-1185">Reference proteome</keyword>
<dbReference type="EMBL" id="AWVF01000393">
    <property type="protein sequence ID" value="ERJ89012.1"/>
    <property type="molecule type" value="Genomic_DNA"/>
</dbReference>
<accession>U2K9T0</accession>
<evidence type="ECO:0000256" key="2">
    <source>
        <dbReference type="SAM" id="MobiDB-lite"/>
    </source>
</evidence>
<reference evidence="4 5" key="1">
    <citation type="submission" date="2013-07" db="EMBL/GenBank/DDBJ databases">
        <authorList>
            <person name="Weinstock G."/>
            <person name="Sodergren E."/>
            <person name="Wylie T."/>
            <person name="Fulton L."/>
            <person name="Fulton R."/>
            <person name="Fronick C."/>
            <person name="O'Laughlin M."/>
            <person name="Godfrey J."/>
            <person name="Miner T."/>
            <person name="Herter B."/>
            <person name="Appelbaum E."/>
            <person name="Cordes M."/>
            <person name="Lek S."/>
            <person name="Wollam A."/>
            <person name="Pepin K.H."/>
            <person name="Palsikar V.B."/>
            <person name="Mitreva M."/>
            <person name="Wilson R.K."/>
        </authorList>
    </citation>
    <scope>NUCLEOTIDE SEQUENCE [LARGE SCALE GENOMIC DNA]</scope>
    <source>
        <strain evidence="4 5">ATCC 27760</strain>
    </source>
</reference>
<evidence type="ECO:0000313" key="5">
    <source>
        <dbReference type="Proteomes" id="UP000016662"/>
    </source>
</evidence>
<dbReference type="STRING" id="411473.RUMCAL_03039"/>
<dbReference type="eggNOG" id="COG2819">
    <property type="taxonomic scope" value="Bacteria"/>
</dbReference>
<name>U2K9T0_9FIRM</name>
<dbReference type="Gene3D" id="3.40.50.1820">
    <property type="entry name" value="alpha/beta hydrolase"/>
    <property type="match status" value="1"/>
</dbReference>
<dbReference type="PANTHER" id="PTHR48098">
    <property type="entry name" value="ENTEROCHELIN ESTERASE-RELATED"/>
    <property type="match status" value="1"/>
</dbReference>
<proteinExistence type="predicted"/>
<dbReference type="AlphaFoldDB" id="U2K9T0"/>
<dbReference type="Proteomes" id="UP000016662">
    <property type="component" value="Unassembled WGS sequence"/>
</dbReference>
<evidence type="ECO:0008006" key="6">
    <source>
        <dbReference type="Google" id="ProtNLM"/>
    </source>
</evidence>
<dbReference type="SUPFAM" id="SSF53474">
    <property type="entry name" value="alpha/beta-Hydrolases"/>
    <property type="match status" value="1"/>
</dbReference>
<keyword evidence="3" id="KW-0732">Signal</keyword>
<feature type="chain" id="PRO_5004630553" description="Esterase" evidence="3">
    <location>
        <begin position="29"/>
        <end position="507"/>
    </location>
</feature>
<dbReference type="InterPro" id="IPR029058">
    <property type="entry name" value="AB_hydrolase_fold"/>
</dbReference>
<protein>
    <recommendedName>
        <fullName evidence="6">Esterase</fullName>
    </recommendedName>
</protein>
<evidence type="ECO:0000313" key="4">
    <source>
        <dbReference type="EMBL" id="ERJ89012.1"/>
    </source>
</evidence>
<organism evidence="4 5">
    <name type="scientific">Ruminococcus callidus ATCC 27760</name>
    <dbReference type="NCBI Taxonomy" id="411473"/>
    <lineage>
        <taxon>Bacteria</taxon>
        <taxon>Bacillati</taxon>
        <taxon>Bacillota</taxon>
        <taxon>Clostridia</taxon>
        <taxon>Eubacteriales</taxon>
        <taxon>Oscillospiraceae</taxon>
        <taxon>Ruminococcus</taxon>
    </lineage>
</organism>
<dbReference type="PROSITE" id="PS51257">
    <property type="entry name" value="PROKAR_LIPOPROTEIN"/>
    <property type="match status" value="1"/>
</dbReference>
<feature type="region of interest" description="Disordered" evidence="2">
    <location>
        <begin position="29"/>
        <end position="48"/>
    </location>
</feature>
<dbReference type="Pfam" id="PF00756">
    <property type="entry name" value="Esterase"/>
    <property type="match status" value="1"/>
</dbReference>
<dbReference type="PATRIC" id="fig|411473.3.peg.2556"/>
<dbReference type="InterPro" id="IPR000801">
    <property type="entry name" value="Esterase-like"/>
</dbReference>